<evidence type="ECO:0000313" key="7">
    <source>
        <dbReference type="EMBL" id="KAE8921317.1"/>
    </source>
</evidence>
<organism evidence="8 10">
    <name type="scientific">Phytophthora fragariae</name>
    <dbReference type="NCBI Taxonomy" id="53985"/>
    <lineage>
        <taxon>Eukaryota</taxon>
        <taxon>Sar</taxon>
        <taxon>Stramenopiles</taxon>
        <taxon>Oomycota</taxon>
        <taxon>Peronosporomycetes</taxon>
        <taxon>Peronosporales</taxon>
        <taxon>Peronosporaceae</taxon>
        <taxon>Phytophthora</taxon>
    </lineage>
</organism>
<evidence type="ECO:0000256" key="3">
    <source>
        <dbReference type="ARBA" id="ARBA00022989"/>
    </source>
</evidence>
<feature type="transmembrane region" description="Helical" evidence="6">
    <location>
        <begin position="324"/>
        <end position="345"/>
    </location>
</feature>
<comment type="caution">
    <text evidence="8">The sequence shown here is derived from an EMBL/GenBank/DDBJ whole genome shotgun (WGS) entry which is preliminary data.</text>
</comment>
<dbReference type="Proteomes" id="UP000440732">
    <property type="component" value="Unassembled WGS sequence"/>
</dbReference>
<evidence type="ECO:0000256" key="2">
    <source>
        <dbReference type="ARBA" id="ARBA00022692"/>
    </source>
</evidence>
<keyword evidence="4 6" id="KW-0472">Membrane</keyword>
<evidence type="ECO:0000256" key="1">
    <source>
        <dbReference type="ARBA" id="ARBA00004141"/>
    </source>
</evidence>
<reference evidence="9 10" key="1">
    <citation type="submission" date="2018-08" db="EMBL/GenBank/DDBJ databases">
        <title>Genomic investigation of the strawberry pathogen Phytophthora fragariae indicates pathogenicity is determined by transcriptional variation in three key races.</title>
        <authorList>
            <person name="Adams T.M."/>
            <person name="Armitage A.D."/>
            <person name="Sobczyk M.K."/>
            <person name="Bates H.J."/>
            <person name="Dunwell J.M."/>
            <person name="Nellist C.F."/>
            <person name="Harrison R.J."/>
        </authorList>
    </citation>
    <scope>NUCLEOTIDE SEQUENCE [LARGE SCALE GENOMIC DNA]</scope>
    <source>
        <strain evidence="8 10">NOV-5</strain>
        <strain evidence="7 9">NOV-9</strain>
    </source>
</reference>
<comment type="subcellular location">
    <subcellularLocation>
        <location evidence="1">Membrane</location>
        <topology evidence="1">Multi-pass membrane protein</topology>
    </subcellularLocation>
</comment>
<evidence type="ECO:0008006" key="11">
    <source>
        <dbReference type="Google" id="ProtNLM"/>
    </source>
</evidence>
<dbReference type="InterPro" id="IPR003689">
    <property type="entry name" value="ZIP"/>
</dbReference>
<dbReference type="Proteomes" id="UP000429523">
    <property type="component" value="Unassembled WGS sequence"/>
</dbReference>
<dbReference type="GO" id="GO:0016020">
    <property type="term" value="C:membrane"/>
    <property type="evidence" value="ECO:0007669"/>
    <property type="project" value="UniProtKB-SubCell"/>
</dbReference>
<feature type="transmembrane region" description="Helical" evidence="6">
    <location>
        <begin position="90"/>
        <end position="112"/>
    </location>
</feature>
<evidence type="ECO:0000313" key="10">
    <source>
        <dbReference type="Proteomes" id="UP000440732"/>
    </source>
</evidence>
<feature type="region of interest" description="Disordered" evidence="5">
    <location>
        <begin position="30"/>
        <end position="50"/>
    </location>
</feature>
<evidence type="ECO:0000313" key="9">
    <source>
        <dbReference type="Proteomes" id="UP000429523"/>
    </source>
</evidence>
<feature type="transmembrane region" description="Helical" evidence="6">
    <location>
        <begin position="155"/>
        <end position="177"/>
    </location>
</feature>
<keyword evidence="2 6" id="KW-0812">Transmembrane</keyword>
<feature type="transmembrane region" description="Helical" evidence="6">
    <location>
        <begin position="287"/>
        <end position="304"/>
    </location>
</feature>
<evidence type="ECO:0000313" key="8">
    <source>
        <dbReference type="EMBL" id="KAE9141827.1"/>
    </source>
</evidence>
<keyword evidence="3 6" id="KW-1133">Transmembrane helix</keyword>
<gene>
    <name evidence="8" type="ORF">PF006_g13017</name>
    <name evidence="7" type="ORF">PF009_g28400</name>
</gene>
<feature type="transmembrane region" description="Helical" evidence="6">
    <location>
        <begin position="118"/>
        <end position="143"/>
    </location>
</feature>
<dbReference type="GO" id="GO:0005385">
    <property type="term" value="F:zinc ion transmembrane transporter activity"/>
    <property type="evidence" value="ECO:0007669"/>
    <property type="project" value="TreeGrafter"/>
</dbReference>
<feature type="transmembrane region" description="Helical" evidence="6">
    <location>
        <begin position="197"/>
        <end position="218"/>
    </location>
</feature>
<protein>
    <recommendedName>
        <fullName evidence="11">Zinc transporter</fullName>
    </recommendedName>
</protein>
<dbReference type="PANTHER" id="PTHR11040:SF70">
    <property type="entry name" value="OS05G0316100 PROTEIN"/>
    <property type="match status" value="1"/>
</dbReference>
<dbReference type="EMBL" id="QXGA01000756">
    <property type="protein sequence ID" value="KAE9141827.1"/>
    <property type="molecule type" value="Genomic_DNA"/>
</dbReference>
<dbReference type="PANTHER" id="PTHR11040">
    <property type="entry name" value="ZINC/IRON TRANSPORTER"/>
    <property type="match status" value="1"/>
</dbReference>
<dbReference type="AlphaFoldDB" id="A0A6A3TUA8"/>
<dbReference type="EMBL" id="QXGF01003551">
    <property type="protein sequence ID" value="KAE8921317.1"/>
    <property type="molecule type" value="Genomic_DNA"/>
</dbReference>
<evidence type="ECO:0000256" key="6">
    <source>
        <dbReference type="SAM" id="Phobius"/>
    </source>
</evidence>
<proteinExistence type="predicted"/>
<feature type="transmembrane region" description="Helical" evidence="6">
    <location>
        <begin position="58"/>
        <end position="78"/>
    </location>
</feature>
<name>A0A6A3TUA8_9STRA</name>
<evidence type="ECO:0000256" key="5">
    <source>
        <dbReference type="SAM" id="MobiDB-lite"/>
    </source>
</evidence>
<evidence type="ECO:0000256" key="4">
    <source>
        <dbReference type="ARBA" id="ARBA00023136"/>
    </source>
</evidence>
<sequence>METSLTISNVEPLDLPVDANEELMKQRTGKVSSSSSSLQQDEDVTKPQLGSSRTTKRLAYALALAMILVTFYSFPMHHHFHGRGGKNARYVWWCGWLTAIATGLGALPFYWIRDLDKYWLGICNGLAAGMMIAATGCLFYEGWYLPQAVDYAVSVSYRLLLGAFLGVLFIKFTKVFLEDYEDVSVCGLKGLDARKALLIMAVMTLHSVSEGIGVGVSFGGEGGIRRGHIVTMTMAIHNIPEGVAISLSLVPRGLSVFYAVLWCIMSSAPQPIFAVPAFLFVEQWLPILPCGLGFAGGAMAYVAVQELLPESLEDTKSVPTTVSATAFAFMVFLTIQIALSGSFVAGSQISNGHIPREQEAKSKQAMKLSTLILAFVSLAQLGGSSANEATDIMRRQLRVGKAVASLFENQHQSVRDLQERIMQDEDQDDEVQVEPTRFRMRRLRSPNYVEIIE</sequence>
<dbReference type="Pfam" id="PF02535">
    <property type="entry name" value="Zip"/>
    <property type="match status" value="1"/>
</dbReference>
<feature type="transmembrane region" description="Helical" evidence="6">
    <location>
        <begin position="256"/>
        <end position="280"/>
    </location>
</feature>
<accession>A0A6A3TUA8</accession>